<dbReference type="GO" id="GO:0005536">
    <property type="term" value="F:D-glucose binding"/>
    <property type="evidence" value="ECO:0007669"/>
    <property type="project" value="InterPro"/>
</dbReference>
<evidence type="ECO:0000259" key="7">
    <source>
        <dbReference type="Pfam" id="PF00349"/>
    </source>
</evidence>
<gene>
    <name evidence="9" type="ORF">L249_4121</name>
</gene>
<dbReference type="GO" id="GO:0008865">
    <property type="term" value="F:fructokinase activity"/>
    <property type="evidence" value="ECO:0007669"/>
    <property type="project" value="TreeGrafter"/>
</dbReference>
<evidence type="ECO:0000256" key="6">
    <source>
        <dbReference type="SAM" id="MobiDB-lite"/>
    </source>
</evidence>
<dbReference type="PANTHER" id="PTHR19443">
    <property type="entry name" value="HEXOKINASE"/>
    <property type="match status" value="1"/>
</dbReference>
<proteinExistence type="inferred from homology"/>
<dbReference type="GO" id="GO:0005739">
    <property type="term" value="C:mitochondrion"/>
    <property type="evidence" value="ECO:0007669"/>
    <property type="project" value="TreeGrafter"/>
</dbReference>
<reference evidence="9 10" key="1">
    <citation type="journal article" date="2015" name="BMC Genomics">
        <title>Insights from the genome of Ophiocordyceps polyrhachis-furcata to pathogenicity and host specificity in insect fungi.</title>
        <authorList>
            <person name="Wichadakul D."/>
            <person name="Kobmoo N."/>
            <person name="Ingsriswang S."/>
            <person name="Tangphatsornruang S."/>
            <person name="Chantasingh D."/>
            <person name="Luangsa-ard J.J."/>
            <person name="Eurwilaichitr L."/>
        </authorList>
    </citation>
    <scope>NUCLEOTIDE SEQUENCE [LARGE SCALE GENOMIC DNA]</scope>
    <source>
        <strain evidence="9 10">BCC 54312</strain>
    </source>
</reference>
<dbReference type="PANTHER" id="PTHR19443:SF29">
    <property type="entry name" value="PHOSPHOTRANSFERASE"/>
    <property type="match status" value="1"/>
</dbReference>
<feature type="region of interest" description="Disordered" evidence="6">
    <location>
        <begin position="614"/>
        <end position="635"/>
    </location>
</feature>
<dbReference type="Gene3D" id="3.40.367.20">
    <property type="match status" value="1"/>
</dbReference>
<keyword evidence="3" id="KW-0547">Nucleotide-binding</keyword>
<sequence length="720" mass="78227">TVSKNLLCSGGYGSLPPYWGFGNWRVAEETGTNAHWRVTLHRPPAPHSLQNKVECARHFEHRITIRKNNPSLIPRPTHSHDVLASAAMASSSSSPSVDDFLRPLRVDDDTRLDLCRRFVDNFSQLAAAPSPDQFLPTPISESILRPVTVHGHGRGGTYLRVGFVHLLSVNGSHANRPNGRANNQPPSRVRRLLERTWPIDNHLKQDNADSLFRWIGGCIADIVDAGCREFDLCRKTPLPLGVSFSFPTEQHSLSEATITSMGKGFAIPPDIELGARICRGYEKFRAAADLPPVVVAAIANDSVSTLVSFIFNHGAVPHHRPAMGLILGTGTNATVPLRLACLHPAKRRREVNVLPGESVDDVKIAVNTEWSIRGTEPPLRQLGLITAWDDVVSLQNEAPGFQPLEYMTAGRYLGELARIILIAYMTEARGLSPASLPPALLEPHCLTTTFLSPLQPTPGLAAELRAAFPECRPGFEWTDDLAEALYRITKAIELRAAAIMAAAIVALLTLAEELPPEGSSYGRPDVHEVGVGYTGGCIVHFQDYLADCQAMLDDLVAARRGTGQTGPRVVLSPCHDGGITGAGILAAAALCSSSQKLDANEGGLDAMTRRERRRMSAKTSVPDATNHGRSLKPGREWRGGELASIGKWRFDNRMLPLDSYHNMKGRTVQSMTVGRLPRPISAPRDGGRGGGGVEGRVSIGGTQLSDTRLEKARRRVSDER</sequence>
<keyword evidence="2" id="KW-0808">Transferase</keyword>
<dbReference type="GO" id="GO:0001678">
    <property type="term" value="P:intracellular glucose homeostasis"/>
    <property type="evidence" value="ECO:0007669"/>
    <property type="project" value="InterPro"/>
</dbReference>
<dbReference type="GO" id="GO:0005524">
    <property type="term" value="F:ATP binding"/>
    <property type="evidence" value="ECO:0007669"/>
    <property type="project" value="UniProtKB-KW"/>
</dbReference>
<dbReference type="Proteomes" id="UP000253664">
    <property type="component" value="Unassembled WGS sequence"/>
</dbReference>
<evidence type="ECO:0000256" key="3">
    <source>
        <dbReference type="ARBA" id="ARBA00022741"/>
    </source>
</evidence>
<evidence type="ECO:0000259" key="8">
    <source>
        <dbReference type="Pfam" id="PF03727"/>
    </source>
</evidence>
<comment type="similarity">
    <text evidence="1">Belongs to the hexokinase family.</text>
</comment>
<evidence type="ECO:0000256" key="1">
    <source>
        <dbReference type="ARBA" id="ARBA00009225"/>
    </source>
</evidence>
<dbReference type="GO" id="GO:0006096">
    <property type="term" value="P:glycolytic process"/>
    <property type="evidence" value="ECO:0007669"/>
    <property type="project" value="UniProtKB-UniPathway"/>
</dbReference>
<feature type="non-terminal residue" evidence="9">
    <location>
        <position position="1"/>
    </location>
</feature>
<dbReference type="GO" id="GO:0019158">
    <property type="term" value="F:mannokinase activity"/>
    <property type="evidence" value="ECO:0007669"/>
    <property type="project" value="TreeGrafter"/>
</dbReference>
<dbReference type="InterPro" id="IPR022672">
    <property type="entry name" value="Hexokinase_N"/>
</dbReference>
<evidence type="ECO:0000313" key="10">
    <source>
        <dbReference type="Proteomes" id="UP000253664"/>
    </source>
</evidence>
<accession>A0A367L574</accession>
<dbReference type="UniPathway" id="UPA00109">
    <property type="reaction ID" value="UER00180"/>
</dbReference>
<dbReference type="GO" id="GO:0005829">
    <property type="term" value="C:cytosol"/>
    <property type="evidence" value="ECO:0007669"/>
    <property type="project" value="TreeGrafter"/>
</dbReference>
<evidence type="ECO:0000256" key="4">
    <source>
        <dbReference type="ARBA" id="ARBA00022777"/>
    </source>
</evidence>
<dbReference type="SUPFAM" id="SSF53067">
    <property type="entry name" value="Actin-like ATPase domain"/>
    <property type="match status" value="2"/>
</dbReference>
<dbReference type="EMBL" id="LKCN02000014">
    <property type="protein sequence ID" value="RCI09586.1"/>
    <property type="molecule type" value="Genomic_DNA"/>
</dbReference>
<feature type="domain" description="Hexokinase N-terminal" evidence="7">
    <location>
        <begin position="97"/>
        <end position="309"/>
    </location>
</feature>
<feature type="domain" description="Hexokinase C-terminal" evidence="8">
    <location>
        <begin position="323"/>
        <end position="587"/>
    </location>
</feature>
<keyword evidence="5" id="KW-0067">ATP-binding</keyword>
<dbReference type="PRINTS" id="PR00475">
    <property type="entry name" value="HEXOKINASE"/>
</dbReference>
<evidence type="ECO:0000256" key="5">
    <source>
        <dbReference type="ARBA" id="ARBA00022840"/>
    </source>
</evidence>
<feature type="region of interest" description="Disordered" evidence="6">
    <location>
        <begin position="676"/>
        <end position="720"/>
    </location>
</feature>
<dbReference type="CDD" id="cd24000">
    <property type="entry name" value="ASKHA_NBD_HK"/>
    <property type="match status" value="1"/>
</dbReference>
<dbReference type="GO" id="GO:0006006">
    <property type="term" value="P:glucose metabolic process"/>
    <property type="evidence" value="ECO:0007669"/>
    <property type="project" value="TreeGrafter"/>
</dbReference>
<comment type="caution">
    <text evidence="9">The sequence shown here is derived from an EMBL/GenBank/DDBJ whole genome shotgun (WGS) entry which is preliminary data.</text>
</comment>
<organism evidence="9 10">
    <name type="scientific">Ophiocordyceps polyrhachis-furcata BCC 54312</name>
    <dbReference type="NCBI Taxonomy" id="1330021"/>
    <lineage>
        <taxon>Eukaryota</taxon>
        <taxon>Fungi</taxon>
        <taxon>Dikarya</taxon>
        <taxon>Ascomycota</taxon>
        <taxon>Pezizomycotina</taxon>
        <taxon>Sordariomycetes</taxon>
        <taxon>Hypocreomycetidae</taxon>
        <taxon>Hypocreales</taxon>
        <taxon>Ophiocordycipitaceae</taxon>
        <taxon>Ophiocordyceps</taxon>
    </lineage>
</organism>
<keyword evidence="4" id="KW-0418">Kinase</keyword>
<dbReference type="InterPro" id="IPR043129">
    <property type="entry name" value="ATPase_NBD"/>
</dbReference>
<evidence type="ECO:0000313" key="9">
    <source>
        <dbReference type="EMBL" id="RCI09586.1"/>
    </source>
</evidence>
<dbReference type="Pfam" id="PF00349">
    <property type="entry name" value="Hexokinase_1"/>
    <property type="match status" value="1"/>
</dbReference>
<feature type="compositionally biased region" description="Basic and acidic residues" evidence="6">
    <location>
        <begin position="707"/>
        <end position="720"/>
    </location>
</feature>
<dbReference type="OrthoDB" id="419537at2759"/>
<dbReference type="InterPro" id="IPR022673">
    <property type="entry name" value="Hexokinase_C"/>
</dbReference>
<dbReference type="Pfam" id="PF03727">
    <property type="entry name" value="Hexokinase_2"/>
    <property type="match status" value="1"/>
</dbReference>
<protein>
    <recommendedName>
        <fullName evidence="11">Phosphotransferase</fullName>
    </recommendedName>
</protein>
<dbReference type="InterPro" id="IPR001312">
    <property type="entry name" value="Hexokinase"/>
</dbReference>
<keyword evidence="10" id="KW-1185">Reference proteome</keyword>
<dbReference type="GO" id="GO:0004340">
    <property type="term" value="F:glucokinase activity"/>
    <property type="evidence" value="ECO:0007669"/>
    <property type="project" value="TreeGrafter"/>
</dbReference>
<dbReference type="GO" id="GO:0006013">
    <property type="term" value="P:mannose metabolic process"/>
    <property type="evidence" value="ECO:0007669"/>
    <property type="project" value="TreeGrafter"/>
</dbReference>
<evidence type="ECO:0000256" key="2">
    <source>
        <dbReference type="ARBA" id="ARBA00022679"/>
    </source>
</evidence>
<dbReference type="AlphaFoldDB" id="A0A367L574"/>
<dbReference type="PROSITE" id="PS51748">
    <property type="entry name" value="HEXOKINASE_2"/>
    <property type="match status" value="1"/>
</dbReference>
<evidence type="ECO:0008006" key="11">
    <source>
        <dbReference type="Google" id="ProtNLM"/>
    </source>
</evidence>
<dbReference type="Gene3D" id="3.30.420.40">
    <property type="match status" value="1"/>
</dbReference>
<name>A0A367L574_9HYPO</name>